<evidence type="ECO:0000313" key="3">
    <source>
        <dbReference type="EMBL" id="TQL41914.1"/>
    </source>
</evidence>
<sequence>MSNVPPSDENLENPVSPERADVDSAATTGEVTETPVYDEVVADVSEPAAAEPTPLVEPEEPAAVTAGPAFAPAPPAVPEASVVAEPVVAEPVAVEPTSAQDVIPPAEPAPSAVTPQTIYVQTPTPPRKKGNRGFGVLFALLGTLVFALAFALVTLIVMASFYGGDSVADRFGNFLGSSGFIVPTLTFLVAFVLAVLLVNRAGWWAWVLGSLIVAAVTYFASIGVILLMNSVILMTPSEASLAFVSLAVSAPLIIAALVAREVSIWFGAAIARRGRTVKQRNIEAREAYDRELAESRARH</sequence>
<dbReference type="OrthoDB" id="5109074at2"/>
<keyword evidence="4" id="KW-1185">Reference proteome</keyword>
<evidence type="ECO:0000256" key="2">
    <source>
        <dbReference type="SAM" id="Phobius"/>
    </source>
</evidence>
<feature type="transmembrane region" description="Helical" evidence="2">
    <location>
        <begin position="205"/>
        <end position="227"/>
    </location>
</feature>
<name>A0A542Y1G3_9MICO</name>
<evidence type="ECO:0000313" key="4">
    <source>
        <dbReference type="Proteomes" id="UP000317998"/>
    </source>
</evidence>
<feature type="transmembrane region" description="Helical" evidence="2">
    <location>
        <begin position="174"/>
        <end position="198"/>
    </location>
</feature>
<feature type="transmembrane region" description="Helical" evidence="2">
    <location>
        <begin position="239"/>
        <end position="259"/>
    </location>
</feature>
<dbReference type="EMBL" id="VFOM01000004">
    <property type="protein sequence ID" value="TQL41914.1"/>
    <property type="molecule type" value="Genomic_DNA"/>
</dbReference>
<keyword evidence="2" id="KW-1133">Transmembrane helix</keyword>
<proteinExistence type="predicted"/>
<feature type="transmembrane region" description="Helical" evidence="2">
    <location>
        <begin position="136"/>
        <end position="162"/>
    </location>
</feature>
<accession>A0A542Y1G3</accession>
<protein>
    <submittedName>
        <fullName evidence="3">Uncharacterized protein</fullName>
    </submittedName>
</protein>
<dbReference type="RefSeq" id="WP_141881610.1">
    <property type="nucleotide sequence ID" value="NZ_VFOM01000004.1"/>
</dbReference>
<keyword evidence="2" id="KW-0812">Transmembrane</keyword>
<gene>
    <name evidence="3" type="ORF">FB562_2500</name>
</gene>
<feature type="region of interest" description="Disordered" evidence="1">
    <location>
        <begin position="1"/>
        <end position="62"/>
    </location>
</feature>
<reference evidence="3 4" key="1">
    <citation type="submission" date="2019-06" db="EMBL/GenBank/DDBJ databases">
        <title>Sequencing the genomes of 1000 actinobacteria strains.</title>
        <authorList>
            <person name="Klenk H.-P."/>
        </authorList>
    </citation>
    <scope>NUCLEOTIDE SEQUENCE [LARGE SCALE GENOMIC DNA]</scope>
    <source>
        <strain evidence="3 4">DSM 26477</strain>
    </source>
</reference>
<dbReference type="Proteomes" id="UP000317998">
    <property type="component" value="Unassembled WGS sequence"/>
</dbReference>
<dbReference type="AlphaFoldDB" id="A0A542Y1G3"/>
<keyword evidence="2" id="KW-0472">Membrane</keyword>
<evidence type="ECO:0000256" key="1">
    <source>
        <dbReference type="SAM" id="MobiDB-lite"/>
    </source>
</evidence>
<organism evidence="3 4">
    <name type="scientific">Homoserinimonas aerilata</name>
    <dbReference type="NCBI Taxonomy" id="1162970"/>
    <lineage>
        <taxon>Bacteria</taxon>
        <taxon>Bacillati</taxon>
        <taxon>Actinomycetota</taxon>
        <taxon>Actinomycetes</taxon>
        <taxon>Micrococcales</taxon>
        <taxon>Microbacteriaceae</taxon>
        <taxon>Homoserinimonas</taxon>
    </lineage>
</organism>
<comment type="caution">
    <text evidence="3">The sequence shown here is derived from an EMBL/GenBank/DDBJ whole genome shotgun (WGS) entry which is preliminary data.</text>
</comment>